<feature type="compositionally biased region" description="Low complexity" evidence="1">
    <location>
        <begin position="35"/>
        <end position="51"/>
    </location>
</feature>
<evidence type="ECO:0000313" key="4">
    <source>
        <dbReference type="Proteomes" id="UP001152087"/>
    </source>
</evidence>
<feature type="region of interest" description="Disordered" evidence="1">
    <location>
        <begin position="1"/>
        <end position="58"/>
    </location>
</feature>
<dbReference type="AlphaFoldDB" id="A0A9W8QZU4"/>
<comment type="caution">
    <text evidence="3">The sequence shown here is derived from an EMBL/GenBank/DDBJ whole genome shotgun (WGS) entry which is preliminary data.</text>
</comment>
<protein>
    <submittedName>
        <fullName evidence="3">Uncharacterized protein</fullName>
    </submittedName>
</protein>
<keyword evidence="2" id="KW-0812">Transmembrane</keyword>
<sequence>MDDNRHGTGQPGQATKAGFMNEPQRPKTRQAETIAISDPDAAAMSDSAPLPTGNGGIPDRGLAVFAGTLVLATVFVAARMGSRCASTWLDMGYRDLMPPSAESDRLR</sequence>
<organism evidence="3 4">
    <name type="scientific">Fusarium falciforme</name>
    <dbReference type="NCBI Taxonomy" id="195108"/>
    <lineage>
        <taxon>Eukaryota</taxon>
        <taxon>Fungi</taxon>
        <taxon>Dikarya</taxon>
        <taxon>Ascomycota</taxon>
        <taxon>Pezizomycotina</taxon>
        <taxon>Sordariomycetes</taxon>
        <taxon>Hypocreomycetidae</taxon>
        <taxon>Hypocreales</taxon>
        <taxon>Nectriaceae</taxon>
        <taxon>Fusarium</taxon>
        <taxon>Fusarium solani species complex</taxon>
    </lineage>
</organism>
<feature type="transmembrane region" description="Helical" evidence="2">
    <location>
        <begin position="61"/>
        <end position="78"/>
    </location>
</feature>
<evidence type="ECO:0000256" key="1">
    <source>
        <dbReference type="SAM" id="MobiDB-lite"/>
    </source>
</evidence>
<name>A0A9W8QZU4_9HYPO</name>
<proteinExistence type="predicted"/>
<evidence type="ECO:0000256" key="2">
    <source>
        <dbReference type="SAM" id="Phobius"/>
    </source>
</evidence>
<keyword evidence="2" id="KW-1133">Transmembrane helix</keyword>
<keyword evidence="4" id="KW-1185">Reference proteome</keyword>
<dbReference type="Proteomes" id="UP001152087">
    <property type="component" value="Unassembled WGS sequence"/>
</dbReference>
<accession>A0A9W8QZU4</accession>
<reference evidence="3" key="1">
    <citation type="submission" date="2022-09" db="EMBL/GenBank/DDBJ databases">
        <title>Fusarium specimens isolated from Avocado Roots.</title>
        <authorList>
            <person name="Stajich J."/>
            <person name="Roper C."/>
            <person name="Heimlech-Rivalta G."/>
        </authorList>
    </citation>
    <scope>NUCLEOTIDE SEQUENCE</scope>
    <source>
        <strain evidence="3">A02</strain>
    </source>
</reference>
<gene>
    <name evidence="3" type="ORF">NW755_009654</name>
</gene>
<dbReference type="EMBL" id="JAOQAV010000029">
    <property type="protein sequence ID" value="KAJ4183620.1"/>
    <property type="molecule type" value="Genomic_DNA"/>
</dbReference>
<keyword evidence="2" id="KW-0472">Membrane</keyword>
<evidence type="ECO:0000313" key="3">
    <source>
        <dbReference type="EMBL" id="KAJ4183620.1"/>
    </source>
</evidence>